<evidence type="ECO:0000256" key="1">
    <source>
        <dbReference type="SAM" id="MobiDB-lite"/>
    </source>
</evidence>
<accession>A0A915Z114</accession>
<evidence type="ECO:0000313" key="3">
    <source>
        <dbReference type="Proteomes" id="UP000684084"/>
    </source>
</evidence>
<gene>
    <name evidence="2" type="ORF">CHRIB12_LOCUS7170</name>
</gene>
<reference evidence="2" key="1">
    <citation type="submission" date="2020-05" db="EMBL/GenBank/DDBJ databases">
        <authorList>
            <person name="Rincon C."/>
            <person name="Sanders R I."/>
            <person name="Robbins C."/>
            <person name="Chaturvedi A."/>
        </authorList>
    </citation>
    <scope>NUCLEOTIDE SEQUENCE</scope>
    <source>
        <strain evidence="2">CHB12</strain>
    </source>
</reference>
<feature type="compositionally biased region" description="Acidic residues" evidence="1">
    <location>
        <begin position="152"/>
        <end position="163"/>
    </location>
</feature>
<proteinExistence type="predicted"/>
<feature type="region of interest" description="Disordered" evidence="1">
    <location>
        <begin position="122"/>
        <end position="163"/>
    </location>
</feature>
<name>A0A915Z114_9GLOM</name>
<sequence>MSDELFKSEIENLEVNKVEENYTSSRLFTSKIHNFGNLPEPRNATEEEQEVFHSKLYDFNIPNKINDFNKSNEQYSKKLSSDSEKLPKEFINLQNSNKYDEKEIIQQQMKRKDIDIDDDEKEIIQQRTKRQNIGDVDDDDEVYNNPNLHSEEQDELEIPDDGF</sequence>
<comment type="caution">
    <text evidence="2">The sequence shown here is derived from an EMBL/GenBank/DDBJ whole genome shotgun (WGS) entry which is preliminary data.</text>
</comment>
<dbReference type="VEuPathDB" id="FungiDB:RhiirFUN_021867"/>
<organism evidence="2 3">
    <name type="scientific">Rhizophagus irregularis</name>
    <dbReference type="NCBI Taxonomy" id="588596"/>
    <lineage>
        <taxon>Eukaryota</taxon>
        <taxon>Fungi</taxon>
        <taxon>Fungi incertae sedis</taxon>
        <taxon>Mucoromycota</taxon>
        <taxon>Glomeromycotina</taxon>
        <taxon>Glomeromycetes</taxon>
        <taxon>Glomerales</taxon>
        <taxon>Glomeraceae</taxon>
        <taxon>Rhizophagus</taxon>
    </lineage>
</organism>
<dbReference type="EMBL" id="CAGKOT010000012">
    <property type="protein sequence ID" value="CAB5358201.1"/>
    <property type="molecule type" value="Genomic_DNA"/>
</dbReference>
<evidence type="ECO:0000313" key="2">
    <source>
        <dbReference type="EMBL" id="CAB5358201.1"/>
    </source>
</evidence>
<dbReference type="Proteomes" id="UP000684084">
    <property type="component" value="Unassembled WGS sequence"/>
</dbReference>
<dbReference type="AlphaFoldDB" id="A0A915Z114"/>
<dbReference type="OrthoDB" id="2367006at2759"/>
<protein>
    <submittedName>
        <fullName evidence="2">Uncharacterized protein</fullName>
    </submittedName>
</protein>